<dbReference type="AlphaFoldDB" id="A0A1C4ZCA0"/>
<dbReference type="EMBL" id="FMCS01000013">
    <property type="protein sequence ID" value="SCF30466.1"/>
    <property type="molecule type" value="Genomic_DNA"/>
</dbReference>
<organism evidence="2 3">
    <name type="scientific">Micromonospora chaiyaphumensis</name>
    <dbReference type="NCBI Taxonomy" id="307119"/>
    <lineage>
        <taxon>Bacteria</taxon>
        <taxon>Bacillati</taxon>
        <taxon>Actinomycetota</taxon>
        <taxon>Actinomycetes</taxon>
        <taxon>Micromonosporales</taxon>
        <taxon>Micromonosporaceae</taxon>
        <taxon>Micromonospora</taxon>
    </lineage>
</organism>
<name>A0A1C4ZCA0_9ACTN</name>
<feature type="region of interest" description="Disordered" evidence="1">
    <location>
        <begin position="1"/>
        <end position="73"/>
    </location>
</feature>
<feature type="compositionally biased region" description="Low complexity" evidence="1">
    <location>
        <begin position="61"/>
        <end position="73"/>
    </location>
</feature>
<accession>A0A1C4ZCA0</accession>
<reference evidence="3" key="1">
    <citation type="submission" date="2016-06" db="EMBL/GenBank/DDBJ databases">
        <authorList>
            <person name="Varghese N."/>
            <person name="Submissions Spin"/>
        </authorList>
    </citation>
    <scope>NUCLEOTIDE SEQUENCE [LARGE SCALE GENOMIC DNA]</scope>
    <source>
        <strain evidence="3">DSM 45246</strain>
    </source>
</reference>
<keyword evidence="3" id="KW-1185">Reference proteome</keyword>
<sequence length="73" mass="7539">MGSHKQNKHDPGGQSARAGRNPGSGAPGRQGGEMERTGKRHQLHTATGAAGSERDQGRAKVQGAQRVQRQGGG</sequence>
<protein>
    <submittedName>
        <fullName evidence="2">Uncharacterized protein</fullName>
    </submittedName>
</protein>
<proteinExistence type="predicted"/>
<dbReference type="RefSeq" id="WP_091269517.1">
    <property type="nucleotide sequence ID" value="NZ_FMCS01000013.1"/>
</dbReference>
<evidence type="ECO:0000256" key="1">
    <source>
        <dbReference type="SAM" id="MobiDB-lite"/>
    </source>
</evidence>
<evidence type="ECO:0000313" key="3">
    <source>
        <dbReference type="Proteomes" id="UP000199629"/>
    </source>
</evidence>
<dbReference type="Proteomes" id="UP000199629">
    <property type="component" value="Unassembled WGS sequence"/>
</dbReference>
<gene>
    <name evidence="2" type="ORF">GA0070214_11377</name>
</gene>
<evidence type="ECO:0000313" key="2">
    <source>
        <dbReference type="EMBL" id="SCF30466.1"/>
    </source>
</evidence>